<sequence length="178" mass="20848">MRCRWPSQEISPHCAFSTGNYTRVDNVFCSASLLGAYIRCDTEPSLRPPRTDHFPVIQILDLTVPKHSSPPTHTYRKPDWDDYRERLQARLMLLPCPTVYDTVEAMEVGIRNLEEAVHTTTEEVVPLSKPYPQSKRWFTPELKRQKQECAKLQRIAYRHRFKPEHPAHDMARAAEKKY</sequence>
<gene>
    <name evidence="1" type="ORF">DFH08DRAFT_699015</name>
</gene>
<reference evidence="1" key="1">
    <citation type="submission" date="2023-03" db="EMBL/GenBank/DDBJ databases">
        <title>Massive genome expansion in bonnet fungi (Mycena s.s.) driven by repeated elements and novel gene families across ecological guilds.</title>
        <authorList>
            <consortium name="Lawrence Berkeley National Laboratory"/>
            <person name="Harder C.B."/>
            <person name="Miyauchi S."/>
            <person name="Viragh M."/>
            <person name="Kuo A."/>
            <person name="Thoen E."/>
            <person name="Andreopoulos B."/>
            <person name="Lu D."/>
            <person name="Skrede I."/>
            <person name="Drula E."/>
            <person name="Henrissat B."/>
            <person name="Morin E."/>
            <person name="Kohler A."/>
            <person name="Barry K."/>
            <person name="LaButti K."/>
            <person name="Morin E."/>
            <person name="Salamov A."/>
            <person name="Lipzen A."/>
            <person name="Mereny Z."/>
            <person name="Hegedus B."/>
            <person name="Baldrian P."/>
            <person name="Stursova M."/>
            <person name="Weitz H."/>
            <person name="Taylor A."/>
            <person name="Grigoriev I.V."/>
            <person name="Nagy L.G."/>
            <person name="Martin F."/>
            <person name="Kauserud H."/>
        </authorList>
    </citation>
    <scope>NUCLEOTIDE SEQUENCE</scope>
    <source>
        <strain evidence="1">CBHHK002</strain>
    </source>
</reference>
<proteinExistence type="predicted"/>
<evidence type="ECO:0000313" key="2">
    <source>
        <dbReference type="Proteomes" id="UP001218218"/>
    </source>
</evidence>
<keyword evidence="2" id="KW-1185">Reference proteome</keyword>
<feature type="non-terminal residue" evidence="1">
    <location>
        <position position="178"/>
    </location>
</feature>
<dbReference type="AlphaFoldDB" id="A0AAD7ETB0"/>
<evidence type="ECO:0000313" key="1">
    <source>
        <dbReference type="EMBL" id="KAJ7347958.1"/>
    </source>
</evidence>
<name>A0AAD7ETB0_9AGAR</name>
<dbReference type="EMBL" id="JARIHO010000018">
    <property type="protein sequence ID" value="KAJ7347958.1"/>
    <property type="molecule type" value="Genomic_DNA"/>
</dbReference>
<comment type="caution">
    <text evidence="1">The sequence shown here is derived from an EMBL/GenBank/DDBJ whole genome shotgun (WGS) entry which is preliminary data.</text>
</comment>
<accession>A0AAD7ETB0</accession>
<protein>
    <submittedName>
        <fullName evidence="1">Uncharacterized protein</fullName>
    </submittedName>
</protein>
<organism evidence="1 2">
    <name type="scientific">Mycena albidolilacea</name>
    <dbReference type="NCBI Taxonomy" id="1033008"/>
    <lineage>
        <taxon>Eukaryota</taxon>
        <taxon>Fungi</taxon>
        <taxon>Dikarya</taxon>
        <taxon>Basidiomycota</taxon>
        <taxon>Agaricomycotina</taxon>
        <taxon>Agaricomycetes</taxon>
        <taxon>Agaricomycetidae</taxon>
        <taxon>Agaricales</taxon>
        <taxon>Marasmiineae</taxon>
        <taxon>Mycenaceae</taxon>
        <taxon>Mycena</taxon>
    </lineage>
</organism>
<dbReference type="Proteomes" id="UP001218218">
    <property type="component" value="Unassembled WGS sequence"/>
</dbReference>